<organism evidence="12 13">
    <name type="scientific">Calocera viscosa (strain TUFC12733)</name>
    <dbReference type="NCBI Taxonomy" id="1330018"/>
    <lineage>
        <taxon>Eukaryota</taxon>
        <taxon>Fungi</taxon>
        <taxon>Dikarya</taxon>
        <taxon>Basidiomycota</taxon>
        <taxon>Agaricomycotina</taxon>
        <taxon>Dacrymycetes</taxon>
        <taxon>Dacrymycetales</taxon>
        <taxon>Dacrymycetaceae</taxon>
        <taxon>Calocera</taxon>
    </lineage>
</organism>
<comment type="subcellular location">
    <subcellularLocation>
        <location evidence="1">Mitochondrion membrane</location>
        <topology evidence="1">Multi-pass membrane protein</topology>
    </subcellularLocation>
</comment>
<dbReference type="SUPFAM" id="SSF103506">
    <property type="entry name" value="Mitochondrial carrier"/>
    <property type="match status" value="1"/>
</dbReference>
<keyword evidence="13" id="KW-1185">Reference proteome</keyword>
<keyword evidence="5" id="KW-0677">Repeat</keyword>
<keyword evidence="8 9" id="KW-0472">Membrane</keyword>
<sequence length="312" mass="33154">MASGLDSVEEILRDDSGLLQTAKDLGAGTVGGIAQVLVGQPFDIVKVRMQTASVGTYTGMGDCARRILVQEGPLAFYKGTLTPLLGIGVCVSIQFAALQSVKRSFAERNLRAGRGGKGGEELGAGQLFVAGAIAGLANGVVSGPVEHIRIRLQTQPAAAPLYTGPWGAIRTIYGSHGLAGIFKGQVPTFLREGVGYGAYFWAYETLMQREMKRRGCARAEVPALWAVGFGAAAGYALWFTIYPFDVLKSRIQTDGFSGPERKYTGMVDCARKLWAAEGVKGFTRGLGPTLLRSPFANGATFIAFELAYRALS</sequence>
<name>A0A167LG83_CALVF</name>
<feature type="repeat" description="Solcar" evidence="9">
    <location>
        <begin position="19"/>
        <end position="104"/>
    </location>
</feature>
<dbReference type="AlphaFoldDB" id="A0A167LG83"/>
<dbReference type="Proteomes" id="UP000076738">
    <property type="component" value="Unassembled WGS sequence"/>
</dbReference>
<reference evidence="12 13" key="1">
    <citation type="journal article" date="2016" name="Mol. Biol. Evol.">
        <title>Comparative Genomics of Early-Diverging Mushroom-Forming Fungi Provides Insights into the Origins of Lignocellulose Decay Capabilities.</title>
        <authorList>
            <person name="Nagy L.G."/>
            <person name="Riley R."/>
            <person name="Tritt A."/>
            <person name="Adam C."/>
            <person name="Daum C."/>
            <person name="Floudas D."/>
            <person name="Sun H."/>
            <person name="Yadav J.S."/>
            <person name="Pangilinan J."/>
            <person name="Larsson K.H."/>
            <person name="Matsuura K."/>
            <person name="Barry K."/>
            <person name="Labutti K."/>
            <person name="Kuo R."/>
            <person name="Ohm R.A."/>
            <person name="Bhattacharya S.S."/>
            <person name="Shirouzu T."/>
            <person name="Yoshinaga Y."/>
            <person name="Martin F.M."/>
            <person name="Grigoriev I.V."/>
            <person name="Hibbett D.S."/>
        </authorList>
    </citation>
    <scope>NUCLEOTIDE SEQUENCE [LARGE SCALE GENOMIC DNA]</scope>
    <source>
        <strain evidence="12 13">TUFC12733</strain>
    </source>
</reference>
<gene>
    <name evidence="12" type="ORF">CALVIDRAFT_482475</name>
</gene>
<evidence type="ECO:0000256" key="6">
    <source>
        <dbReference type="ARBA" id="ARBA00022989"/>
    </source>
</evidence>
<feature type="repeat" description="Solcar" evidence="9">
    <location>
        <begin position="122"/>
        <end position="209"/>
    </location>
</feature>
<dbReference type="InterPro" id="IPR023395">
    <property type="entry name" value="MCP_dom_sf"/>
</dbReference>
<evidence type="ECO:0000256" key="8">
    <source>
        <dbReference type="ARBA" id="ARBA00023136"/>
    </source>
</evidence>
<evidence type="ECO:0000313" key="12">
    <source>
        <dbReference type="EMBL" id="KZO95660.1"/>
    </source>
</evidence>
<dbReference type="GO" id="GO:0000064">
    <property type="term" value="F:L-ornithine transmembrane transporter activity"/>
    <property type="evidence" value="ECO:0007669"/>
    <property type="project" value="TreeGrafter"/>
</dbReference>
<dbReference type="STRING" id="1330018.A0A167LG83"/>
<dbReference type="InterPro" id="IPR050567">
    <property type="entry name" value="Mitochondrial_Carrier"/>
</dbReference>
<evidence type="ECO:0000256" key="10">
    <source>
        <dbReference type="RuleBase" id="RU000488"/>
    </source>
</evidence>
<protein>
    <submittedName>
        <fullName evidence="12">Mitochondrial carrier</fullName>
    </submittedName>
</protein>
<comment type="similarity">
    <text evidence="2 10">Belongs to the mitochondrial carrier (TC 2.A.29) family.</text>
</comment>
<feature type="transmembrane region" description="Helical" evidence="11">
    <location>
        <begin position="223"/>
        <end position="242"/>
    </location>
</feature>
<proteinExistence type="inferred from homology"/>
<dbReference type="OrthoDB" id="409586at2759"/>
<evidence type="ECO:0000256" key="7">
    <source>
        <dbReference type="ARBA" id="ARBA00023128"/>
    </source>
</evidence>
<evidence type="ECO:0000256" key="9">
    <source>
        <dbReference type="PROSITE-ProRule" id="PRU00282"/>
    </source>
</evidence>
<dbReference type="PANTHER" id="PTHR45624:SF12">
    <property type="entry name" value="MITOCHONDRIAL ORNITHINE TRANSPORTER 1"/>
    <property type="match status" value="1"/>
</dbReference>
<dbReference type="Pfam" id="PF00153">
    <property type="entry name" value="Mito_carr"/>
    <property type="match status" value="3"/>
</dbReference>
<evidence type="ECO:0000256" key="3">
    <source>
        <dbReference type="ARBA" id="ARBA00022448"/>
    </source>
</evidence>
<evidence type="ECO:0000256" key="11">
    <source>
        <dbReference type="SAM" id="Phobius"/>
    </source>
</evidence>
<dbReference type="PANTHER" id="PTHR45624">
    <property type="entry name" value="MITOCHONDRIAL BASIC AMINO ACIDS TRANSPORTER-RELATED"/>
    <property type="match status" value="1"/>
</dbReference>
<keyword evidence="7" id="KW-0496">Mitochondrion</keyword>
<evidence type="ECO:0000256" key="5">
    <source>
        <dbReference type="ARBA" id="ARBA00022737"/>
    </source>
</evidence>
<dbReference type="EMBL" id="KV417288">
    <property type="protein sequence ID" value="KZO95660.1"/>
    <property type="molecule type" value="Genomic_DNA"/>
</dbReference>
<evidence type="ECO:0000313" key="13">
    <source>
        <dbReference type="Proteomes" id="UP000076738"/>
    </source>
</evidence>
<accession>A0A167LG83</accession>
<evidence type="ECO:0000256" key="1">
    <source>
        <dbReference type="ARBA" id="ARBA00004225"/>
    </source>
</evidence>
<evidence type="ECO:0000256" key="4">
    <source>
        <dbReference type="ARBA" id="ARBA00022692"/>
    </source>
</evidence>
<keyword evidence="6 11" id="KW-1133">Transmembrane helix</keyword>
<dbReference type="Gene3D" id="1.50.40.10">
    <property type="entry name" value="Mitochondrial carrier domain"/>
    <property type="match status" value="2"/>
</dbReference>
<keyword evidence="4 9" id="KW-0812">Transmembrane</keyword>
<dbReference type="GO" id="GO:1990575">
    <property type="term" value="P:mitochondrial L-ornithine transmembrane transport"/>
    <property type="evidence" value="ECO:0007669"/>
    <property type="project" value="TreeGrafter"/>
</dbReference>
<dbReference type="InterPro" id="IPR018108">
    <property type="entry name" value="MCP_transmembrane"/>
</dbReference>
<dbReference type="PROSITE" id="PS50920">
    <property type="entry name" value="SOLCAR"/>
    <property type="match status" value="3"/>
</dbReference>
<keyword evidence="3 10" id="KW-0813">Transport</keyword>
<feature type="repeat" description="Solcar" evidence="9">
    <location>
        <begin position="221"/>
        <end position="310"/>
    </location>
</feature>
<dbReference type="GO" id="GO:0031966">
    <property type="term" value="C:mitochondrial membrane"/>
    <property type="evidence" value="ECO:0007669"/>
    <property type="project" value="UniProtKB-SubCell"/>
</dbReference>
<evidence type="ECO:0000256" key="2">
    <source>
        <dbReference type="ARBA" id="ARBA00006375"/>
    </source>
</evidence>